<keyword evidence="5" id="KW-0479">Metal-binding</keyword>
<reference evidence="7" key="2">
    <citation type="submission" date="2023-01" db="EMBL/GenBank/DDBJ databases">
        <title>Human gut microbiome strain richness.</title>
        <authorList>
            <person name="Chen-Liaw A."/>
        </authorList>
    </citation>
    <scope>NUCLEOTIDE SEQUENCE</scope>
    <source>
        <strain evidence="7">B1_m1001713B170214d0_201011</strain>
    </source>
</reference>
<comment type="similarity">
    <text evidence="1 5">Belongs to the 5-formyltetrahydrofolate cyclo-ligase family.</text>
</comment>
<evidence type="ECO:0000313" key="6">
    <source>
        <dbReference type="EMBL" id="MCK0086013.1"/>
    </source>
</evidence>
<dbReference type="AlphaFoldDB" id="A0AAW5F0E5"/>
<feature type="binding site" evidence="4">
    <location>
        <begin position="8"/>
        <end position="12"/>
    </location>
    <ligand>
        <name>ATP</name>
        <dbReference type="ChEBI" id="CHEBI:30616"/>
    </ligand>
</feature>
<dbReference type="Proteomes" id="UP001203136">
    <property type="component" value="Unassembled WGS sequence"/>
</dbReference>
<dbReference type="EC" id="6.3.3.2" evidence="5"/>
<dbReference type="SUPFAM" id="SSF100950">
    <property type="entry name" value="NagB/RpiA/CoA transferase-like"/>
    <property type="match status" value="1"/>
</dbReference>
<dbReference type="GO" id="GO:0009396">
    <property type="term" value="P:folic acid-containing compound biosynthetic process"/>
    <property type="evidence" value="ECO:0007669"/>
    <property type="project" value="TreeGrafter"/>
</dbReference>
<evidence type="ECO:0000256" key="5">
    <source>
        <dbReference type="RuleBase" id="RU361279"/>
    </source>
</evidence>
<evidence type="ECO:0000256" key="2">
    <source>
        <dbReference type="ARBA" id="ARBA00022741"/>
    </source>
</evidence>
<feature type="binding site" evidence="4">
    <location>
        <position position="59"/>
    </location>
    <ligand>
        <name>substrate</name>
    </ligand>
</feature>
<dbReference type="PANTHER" id="PTHR23407:SF1">
    <property type="entry name" value="5-FORMYLTETRAHYDROFOLATE CYCLO-LIGASE"/>
    <property type="match status" value="1"/>
</dbReference>
<dbReference type="Proteomes" id="UP001300871">
    <property type="component" value="Unassembled WGS sequence"/>
</dbReference>
<dbReference type="NCBIfam" id="TIGR02727">
    <property type="entry name" value="MTHFS_bact"/>
    <property type="match status" value="1"/>
</dbReference>
<evidence type="ECO:0000256" key="4">
    <source>
        <dbReference type="PIRSR" id="PIRSR006806-1"/>
    </source>
</evidence>
<dbReference type="PANTHER" id="PTHR23407">
    <property type="entry name" value="ATPASE INHIBITOR/5-FORMYLTETRAHYDROFOLATE CYCLO-LIGASE"/>
    <property type="match status" value="1"/>
</dbReference>
<dbReference type="InterPro" id="IPR002698">
    <property type="entry name" value="FTHF_cligase"/>
</dbReference>
<comment type="caution">
    <text evidence="6">The sequence shown here is derived from an EMBL/GenBank/DDBJ whole genome shotgun (WGS) entry which is preliminary data.</text>
</comment>
<dbReference type="PIRSF" id="PIRSF006806">
    <property type="entry name" value="FTHF_cligase"/>
    <property type="match status" value="1"/>
</dbReference>
<comment type="cofactor">
    <cofactor evidence="5">
        <name>Mg(2+)</name>
        <dbReference type="ChEBI" id="CHEBI:18420"/>
    </cofactor>
</comment>
<proteinExistence type="inferred from homology"/>
<dbReference type="EMBL" id="JAINVB010000001">
    <property type="protein sequence ID" value="MCK0086013.1"/>
    <property type="molecule type" value="Genomic_DNA"/>
</dbReference>
<keyword evidence="5" id="KW-0460">Magnesium</keyword>
<dbReference type="GeneID" id="57970876"/>
<protein>
    <recommendedName>
        <fullName evidence="5">5-formyltetrahydrofolate cyclo-ligase</fullName>
        <ecNumber evidence="5">6.3.3.2</ecNumber>
    </recommendedName>
</protein>
<dbReference type="Gene3D" id="3.40.50.10420">
    <property type="entry name" value="NagB/RpiA/CoA transferase-like"/>
    <property type="match status" value="1"/>
</dbReference>
<comment type="catalytic activity">
    <reaction evidence="5">
        <text>(6S)-5-formyl-5,6,7,8-tetrahydrofolate + ATP = (6R)-5,10-methenyltetrahydrofolate + ADP + phosphate</text>
        <dbReference type="Rhea" id="RHEA:10488"/>
        <dbReference type="ChEBI" id="CHEBI:30616"/>
        <dbReference type="ChEBI" id="CHEBI:43474"/>
        <dbReference type="ChEBI" id="CHEBI:57455"/>
        <dbReference type="ChEBI" id="CHEBI:57457"/>
        <dbReference type="ChEBI" id="CHEBI:456216"/>
        <dbReference type="EC" id="6.3.3.2"/>
    </reaction>
</comment>
<dbReference type="Pfam" id="PF01812">
    <property type="entry name" value="5-FTHF_cyc-lig"/>
    <property type="match status" value="1"/>
</dbReference>
<accession>A0AAW5F0E5</accession>
<feature type="binding site" evidence="4">
    <location>
        <begin position="134"/>
        <end position="142"/>
    </location>
    <ligand>
        <name>ATP</name>
        <dbReference type="ChEBI" id="CHEBI:30616"/>
    </ligand>
</feature>
<evidence type="ECO:0000313" key="8">
    <source>
        <dbReference type="Proteomes" id="UP001203136"/>
    </source>
</evidence>
<keyword evidence="6" id="KW-0436">Ligase</keyword>
<dbReference type="GO" id="GO:0005524">
    <property type="term" value="F:ATP binding"/>
    <property type="evidence" value="ECO:0007669"/>
    <property type="project" value="UniProtKB-KW"/>
</dbReference>
<organism evidence="6 8">
    <name type="scientific">Clostridium symbiosum</name>
    <name type="common">Bacteroides symbiosus</name>
    <dbReference type="NCBI Taxonomy" id="1512"/>
    <lineage>
        <taxon>Bacteria</taxon>
        <taxon>Bacillati</taxon>
        <taxon>Bacillota</taxon>
        <taxon>Clostridia</taxon>
        <taxon>Lachnospirales</taxon>
        <taxon>Lachnospiraceae</taxon>
        <taxon>Otoolea</taxon>
    </lineage>
</organism>
<dbReference type="GO" id="GO:0035999">
    <property type="term" value="P:tetrahydrofolate interconversion"/>
    <property type="evidence" value="ECO:0007669"/>
    <property type="project" value="TreeGrafter"/>
</dbReference>
<dbReference type="GO" id="GO:0046872">
    <property type="term" value="F:metal ion binding"/>
    <property type="evidence" value="ECO:0007669"/>
    <property type="project" value="UniProtKB-KW"/>
</dbReference>
<keyword evidence="3 4" id="KW-0067">ATP-binding</keyword>
<evidence type="ECO:0000313" key="7">
    <source>
        <dbReference type="EMBL" id="MDB2001534.1"/>
    </source>
</evidence>
<dbReference type="EMBL" id="JAQLGM010000041">
    <property type="protein sequence ID" value="MDB2001534.1"/>
    <property type="molecule type" value="Genomic_DNA"/>
</dbReference>
<feature type="binding site" evidence="4">
    <location>
        <position position="54"/>
    </location>
    <ligand>
        <name>substrate</name>
    </ligand>
</feature>
<dbReference type="RefSeq" id="WP_003504053.1">
    <property type="nucleotide sequence ID" value="NZ_BAABZD010000004.1"/>
</dbReference>
<reference evidence="6" key="1">
    <citation type="journal article" date="2022" name="Cell Host Microbe">
        <title>Colonization of the live biotherapeutic product VE303 and modulation of the microbiota and metabolites in healthy volunteers.</title>
        <authorList>
            <person name="Dsouza M."/>
            <person name="Menon R."/>
            <person name="Crossette E."/>
            <person name="Bhattarai S.K."/>
            <person name="Schneider J."/>
            <person name="Kim Y.G."/>
            <person name="Reddy S."/>
            <person name="Caballero S."/>
            <person name="Felix C."/>
            <person name="Cornacchione L."/>
            <person name="Hendrickson J."/>
            <person name="Watson A.R."/>
            <person name="Minot S.S."/>
            <person name="Greenfield N."/>
            <person name="Schopf L."/>
            <person name="Szabady R."/>
            <person name="Patarroyo J."/>
            <person name="Smith W."/>
            <person name="Harrison P."/>
            <person name="Kuijper E.J."/>
            <person name="Kelly C.P."/>
            <person name="Olle B."/>
            <person name="Bobilev D."/>
            <person name="Silber J.L."/>
            <person name="Bucci V."/>
            <person name="Roberts B."/>
            <person name="Faith J."/>
            <person name="Norman J.M."/>
        </authorList>
    </citation>
    <scope>NUCLEOTIDE SEQUENCE</scope>
    <source>
        <strain evidence="6">VE303-04</strain>
    </source>
</reference>
<dbReference type="InterPro" id="IPR037171">
    <property type="entry name" value="NagB/RpiA_transferase-like"/>
</dbReference>
<gene>
    <name evidence="6" type="ORF">K5I21_09070</name>
    <name evidence="7" type="ORF">PM006_15120</name>
</gene>
<dbReference type="InterPro" id="IPR024185">
    <property type="entry name" value="FTHF_cligase-like_sf"/>
</dbReference>
<dbReference type="GO" id="GO:0030272">
    <property type="term" value="F:5-formyltetrahydrofolate cyclo-ligase activity"/>
    <property type="evidence" value="ECO:0007669"/>
    <property type="project" value="UniProtKB-EC"/>
</dbReference>
<evidence type="ECO:0000256" key="3">
    <source>
        <dbReference type="ARBA" id="ARBA00022840"/>
    </source>
</evidence>
<sequence>MGISVTSKADLRKKVLELRKNLTEEETAGWDQAICQKIKNLGLEKQYGTIYCYISVRGETGTEALIRWYLEQGLKVAVPRVKGREMAFYYIDCFEDLEPGCFGIPEPKKSCMTAEETDAPVIVPGVAFSERFERTGYGAGYYDRFFEKEPQHRKIAICYDFQIAEAIAVDQYDVLMDQIITPGRELSRL</sequence>
<keyword evidence="2 4" id="KW-0547">Nucleotide-binding</keyword>
<evidence type="ECO:0000256" key="1">
    <source>
        <dbReference type="ARBA" id="ARBA00010638"/>
    </source>
</evidence>
<name>A0AAW5F0E5_CLOSY</name>